<feature type="transmembrane region" description="Helical" evidence="1">
    <location>
        <begin position="114"/>
        <end position="134"/>
    </location>
</feature>
<gene>
    <name evidence="2" type="primary">S18</name>
</gene>
<keyword evidence="1" id="KW-0472">Membrane</keyword>
<dbReference type="EMBL" id="FJ483967">
    <property type="protein sequence ID" value="AEV80990.1"/>
    <property type="molecule type" value="Genomic_DNA"/>
</dbReference>
<proteinExistence type="predicted"/>
<dbReference type="KEGG" id="vg:11464358"/>
<organism evidence="2 3">
    <name type="scientific">Saimiriine betaherpesvirus 4</name>
    <dbReference type="NCBI Taxonomy" id="1535247"/>
    <lineage>
        <taxon>Viruses</taxon>
        <taxon>Duplodnaviria</taxon>
        <taxon>Heunggongvirae</taxon>
        <taxon>Peploviricota</taxon>
        <taxon>Herviviricetes</taxon>
        <taxon>Herpesvirales</taxon>
        <taxon>Orthoherpesviridae</taxon>
        <taxon>Betaherpesvirinae</taxon>
        <taxon>Cytomegalovirus</taxon>
        <taxon>Cytomegalovirus saimiriinebeta4</taxon>
    </lineage>
</organism>
<evidence type="ECO:0000313" key="3">
    <source>
        <dbReference type="Proteomes" id="UP000097892"/>
    </source>
</evidence>
<reference evidence="2" key="1">
    <citation type="submission" date="2011-12" db="EMBL/GenBank/DDBJ databases">
        <title>Comparative genomics of primate cytomegaloviruses.</title>
        <authorList>
            <person name="Davison A.J."/>
            <person name="Holton M."/>
            <person name="Dolan A."/>
            <person name="Dargan D.J."/>
            <person name="Gatherer D."/>
            <person name="Hayward G.S."/>
        </authorList>
    </citation>
    <scope>NUCLEOTIDE SEQUENCE [LARGE SCALE GENOMIC DNA]</scope>
    <source>
        <strain evidence="2">SqSHV</strain>
    </source>
</reference>
<feature type="transmembrane region" description="Helical" evidence="1">
    <location>
        <begin position="54"/>
        <end position="76"/>
    </location>
</feature>
<feature type="transmembrane region" description="Helical" evidence="1">
    <location>
        <begin position="141"/>
        <end position="162"/>
    </location>
</feature>
<accession>G8XT39</accession>
<feature type="transmembrane region" description="Helical" evidence="1">
    <location>
        <begin position="235"/>
        <end position="254"/>
    </location>
</feature>
<evidence type="ECO:0000256" key="1">
    <source>
        <dbReference type="SAM" id="Phobius"/>
    </source>
</evidence>
<feature type="transmembrane region" description="Helical" evidence="1">
    <location>
        <begin position="168"/>
        <end position="190"/>
    </location>
</feature>
<dbReference type="SMR" id="G8XT39"/>
<evidence type="ECO:0000313" key="2">
    <source>
        <dbReference type="EMBL" id="AEV80990.1"/>
    </source>
</evidence>
<dbReference type="GeneID" id="11464358"/>
<keyword evidence="1" id="KW-0812">Transmembrane</keyword>
<keyword evidence="3" id="KW-1185">Reference proteome</keyword>
<protein>
    <submittedName>
        <fullName evidence="2">Membrane protein S18</fullName>
    </submittedName>
</protein>
<name>G8XT39_9BETA</name>
<sequence>MSIITDIPSKNTDCSKSEADDVRATRLQFQMINVQEKLISQWNRLMSQRPGVIILLRMYTGISFMVWTSFICSGVLNYNEYTVITAHKTTVIIISEVIAVSNCLFLTRCHLTPLRIGCVIILTISKIVSLSLLTEICWQALLPWILGLGICIIGLVILIYYFDHLSSGIPSLVKSGHLMLISLTITICAAINDKNSIMQVIMSLCLLMTYMGGMVEHYDVWTKTTAPNETEQLNIIVSSFLYLLDAYITQYTIWHSLRYTQCLFGWCSFFP</sequence>
<feature type="transmembrane region" description="Helical" evidence="1">
    <location>
        <begin position="197"/>
        <end position="215"/>
    </location>
</feature>
<dbReference type="Proteomes" id="UP000097892">
    <property type="component" value="Segment"/>
</dbReference>
<dbReference type="RefSeq" id="YP_004940297.1">
    <property type="nucleotide sequence ID" value="NC_016448.1"/>
</dbReference>
<keyword evidence="1" id="KW-1133">Transmembrane helix</keyword>